<evidence type="ECO:0000256" key="6">
    <source>
        <dbReference type="ARBA" id="ARBA00023163"/>
    </source>
</evidence>
<dbReference type="Pfam" id="PF05920">
    <property type="entry name" value="Homeobox_KN"/>
    <property type="match status" value="1"/>
</dbReference>
<feature type="DNA-binding region" description="Homeobox" evidence="8">
    <location>
        <begin position="516"/>
        <end position="578"/>
    </location>
</feature>
<keyword evidence="5 8" id="KW-0371">Homeobox</keyword>
<dbReference type="SMART" id="SM00389">
    <property type="entry name" value="HOX"/>
    <property type="match status" value="1"/>
</dbReference>
<evidence type="ECO:0000256" key="3">
    <source>
        <dbReference type="ARBA" id="ARBA00023015"/>
    </source>
</evidence>
<sequence length="732" mass="80035">MSFVMDTSKFKPESHVAQQSRRDKLRFHHLEDLPNSLEQGSSVHSGLSSDLVHVRNLKNGNLLYDPAFVSTGTIHVLPPENASAKVSGDPQCCGNFMASYASGLAGRENNQNPMFTGEVLSNNARESNVCAAMQYPGSESSSQDSKRHCGELQFVSSSLYDVVTTASVGTQGPEMASIAHQNVRVASRGSWFDCSGNQASALHFDNAGAWTNRPLLEHCPQWGEASSTTQGLSLTLSSNPSSKICGAAQFTDDQCGSHAFKEPHQDSRALKPDHLYSMQKPLIISKSSGTATHVHPLGPFTGYATILKNSRFLKPAQELLDQYCHMTNSKLGKVCETSEGVSDGIGISALADVANAVDMEDGAVKGNNSGASVSGLCSSNEISTVDVGVGSSSCRPEYQQKKAKLLYLQEEVCRRYKVYYQQMQMVVSSFESVAGLSAAAPYISLALKTVERNFQCLKNTISDRVRYLSRALGEDLLSPTTGGSSSKGDINISRLMYGVQKSGGVNMSFLEPQQQGWRPQRGLPERAVAILRAWLFEHFLHPYPTDTDKHMLATQTGLSRNQVSNWFINARVRVWKPMVEEIHMLESKGLAESNKNSSKTDAKSTGTIRPNEDQSINSSCINAMSDKQLGCSDMTVAGITVGAYDVDRWYPEKRSGMDFRIPSSMEGSLMSFAPYEQSRLETRGLGAVSLTLGLRQGVESAQVFQQHQQQYQPHEDQLRQQFGGHMIHDFVG</sequence>
<keyword evidence="6" id="KW-0804">Transcription</keyword>
<dbReference type="SMART" id="SM00574">
    <property type="entry name" value="POX"/>
    <property type="match status" value="1"/>
</dbReference>
<dbReference type="InterPro" id="IPR008422">
    <property type="entry name" value="KN_HD"/>
</dbReference>
<reference evidence="11 12" key="1">
    <citation type="journal article" date="2024" name="G3 (Bethesda)">
        <title>Genome assembly of Hibiscus sabdariffa L. provides insights into metabolisms of medicinal natural products.</title>
        <authorList>
            <person name="Kim T."/>
        </authorList>
    </citation>
    <scope>NUCLEOTIDE SEQUENCE [LARGE SCALE GENOMIC DNA]</scope>
    <source>
        <strain evidence="11">TK-2024</strain>
        <tissue evidence="11">Old leaves</tissue>
    </source>
</reference>
<dbReference type="InterPro" id="IPR006563">
    <property type="entry name" value="POX_dom"/>
</dbReference>
<dbReference type="PANTHER" id="PTHR11850">
    <property type="entry name" value="HOMEOBOX PROTEIN TRANSCRIPTION FACTORS"/>
    <property type="match status" value="1"/>
</dbReference>
<comment type="similarity">
    <text evidence="2">Belongs to the TALE/BELL homeobox family.</text>
</comment>
<keyword evidence="12" id="KW-1185">Reference proteome</keyword>
<evidence type="ECO:0000313" key="12">
    <source>
        <dbReference type="Proteomes" id="UP001472677"/>
    </source>
</evidence>
<gene>
    <name evidence="11" type="ORF">V6N12_064978</name>
</gene>
<comment type="subcellular location">
    <subcellularLocation>
        <location evidence="1 8">Nucleus</location>
    </subcellularLocation>
</comment>
<dbReference type="EMBL" id="JBBPBM010000002">
    <property type="protein sequence ID" value="KAK8596492.1"/>
    <property type="molecule type" value="Genomic_DNA"/>
</dbReference>
<dbReference type="InterPro" id="IPR001356">
    <property type="entry name" value="HD"/>
</dbReference>
<evidence type="ECO:0000256" key="1">
    <source>
        <dbReference type="ARBA" id="ARBA00004123"/>
    </source>
</evidence>
<proteinExistence type="inferred from homology"/>
<feature type="domain" description="Homeobox" evidence="10">
    <location>
        <begin position="514"/>
        <end position="577"/>
    </location>
</feature>
<name>A0ABR2G7D5_9ROSI</name>
<organism evidence="11 12">
    <name type="scientific">Hibiscus sabdariffa</name>
    <name type="common">roselle</name>
    <dbReference type="NCBI Taxonomy" id="183260"/>
    <lineage>
        <taxon>Eukaryota</taxon>
        <taxon>Viridiplantae</taxon>
        <taxon>Streptophyta</taxon>
        <taxon>Embryophyta</taxon>
        <taxon>Tracheophyta</taxon>
        <taxon>Spermatophyta</taxon>
        <taxon>Magnoliopsida</taxon>
        <taxon>eudicotyledons</taxon>
        <taxon>Gunneridae</taxon>
        <taxon>Pentapetalae</taxon>
        <taxon>rosids</taxon>
        <taxon>malvids</taxon>
        <taxon>Malvales</taxon>
        <taxon>Malvaceae</taxon>
        <taxon>Malvoideae</taxon>
        <taxon>Hibiscus</taxon>
    </lineage>
</organism>
<evidence type="ECO:0000256" key="9">
    <source>
        <dbReference type="SAM" id="MobiDB-lite"/>
    </source>
</evidence>
<feature type="region of interest" description="Disordered" evidence="9">
    <location>
        <begin position="590"/>
        <end position="615"/>
    </location>
</feature>
<dbReference type="SUPFAM" id="SSF46689">
    <property type="entry name" value="Homeodomain-like"/>
    <property type="match status" value="1"/>
</dbReference>
<evidence type="ECO:0000256" key="7">
    <source>
        <dbReference type="ARBA" id="ARBA00023242"/>
    </source>
</evidence>
<keyword evidence="4 8" id="KW-0238">DNA-binding</keyword>
<evidence type="ECO:0000256" key="5">
    <source>
        <dbReference type="ARBA" id="ARBA00023155"/>
    </source>
</evidence>
<dbReference type="Pfam" id="PF07526">
    <property type="entry name" value="POX"/>
    <property type="match status" value="1"/>
</dbReference>
<keyword evidence="3" id="KW-0805">Transcription regulation</keyword>
<feature type="compositionally biased region" description="Polar residues" evidence="9">
    <location>
        <begin position="593"/>
        <end position="615"/>
    </location>
</feature>
<dbReference type="PROSITE" id="PS50071">
    <property type="entry name" value="HOMEOBOX_2"/>
    <property type="match status" value="1"/>
</dbReference>
<comment type="caution">
    <text evidence="11">The sequence shown here is derived from an EMBL/GenBank/DDBJ whole genome shotgun (WGS) entry which is preliminary data.</text>
</comment>
<dbReference type="InterPro" id="IPR009057">
    <property type="entry name" value="Homeodomain-like_sf"/>
</dbReference>
<evidence type="ECO:0000256" key="4">
    <source>
        <dbReference type="ARBA" id="ARBA00023125"/>
    </source>
</evidence>
<dbReference type="CDD" id="cd00086">
    <property type="entry name" value="homeodomain"/>
    <property type="match status" value="1"/>
</dbReference>
<evidence type="ECO:0000313" key="11">
    <source>
        <dbReference type="EMBL" id="KAK8596492.1"/>
    </source>
</evidence>
<evidence type="ECO:0000259" key="10">
    <source>
        <dbReference type="PROSITE" id="PS50071"/>
    </source>
</evidence>
<evidence type="ECO:0000256" key="8">
    <source>
        <dbReference type="PROSITE-ProRule" id="PRU00108"/>
    </source>
</evidence>
<keyword evidence="7 8" id="KW-0539">Nucleus</keyword>
<dbReference type="Gene3D" id="1.10.10.60">
    <property type="entry name" value="Homeodomain-like"/>
    <property type="match status" value="1"/>
</dbReference>
<dbReference type="Proteomes" id="UP001472677">
    <property type="component" value="Unassembled WGS sequence"/>
</dbReference>
<protein>
    <recommendedName>
        <fullName evidence="10">Homeobox domain-containing protein</fullName>
    </recommendedName>
</protein>
<feature type="region of interest" description="Disordered" evidence="9">
    <location>
        <begin position="1"/>
        <end position="21"/>
    </location>
</feature>
<accession>A0ABR2G7D5</accession>
<evidence type="ECO:0000256" key="2">
    <source>
        <dbReference type="ARBA" id="ARBA00006454"/>
    </source>
</evidence>
<dbReference type="InterPro" id="IPR050224">
    <property type="entry name" value="TALE_homeobox"/>
</dbReference>